<organism evidence="2 3">
    <name type="scientific">Microbacterium yannicii</name>
    <dbReference type="NCBI Taxonomy" id="671622"/>
    <lineage>
        <taxon>Bacteria</taxon>
        <taxon>Bacillati</taxon>
        <taxon>Actinomycetota</taxon>
        <taxon>Actinomycetes</taxon>
        <taxon>Micrococcales</taxon>
        <taxon>Microbacteriaceae</taxon>
        <taxon>Microbacterium</taxon>
    </lineage>
</organism>
<comment type="caution">
    <text evidence="2">The sequence shown here is derived from an EMBL/GenBank/DDBJ whole genome shotgun (WGS) entry which is preliminary data.</text>
</comment>
<dbReference type="EMBL" id="BAABKZ010000002">
    <property type="protein sequence ID" value="GAA5093418.1"/>
    <property type="molecule type" value="Genomic_DNA"/>
</dbReference>
<feature type="transmembrane region" description="Helical" evidence="1">
    <location>
        <begin position="237"/>
        <end position="258"/>
    </location>
</feature>
<keyword evidence="1" id="KW-0472">Membrane</keyword>
<gene>
    <name evidence="2" type="ORF">GCM10025760_23530</name>
</gene>
<name>A0ABP9MCX0_9MICO</name>
<evidence type="ECO:0000256" key="1">
    <source>
        <dbReference type="SAM" id="Phobius"/>
    </source>
</evidence>
<protein>
    <recommendedName>
        <fullName evidence="4">WXG100 family type VII secretion target</fullName>
    </recommendedName>
</protein>
<reference evidence="3" key="1">
    <citation type="journal article" date="2019" name="Int. J. Syst. Evol. Microbiol.">
        <title>The Global Catalogue of Microorganisms (GCM) 10K type strain sequencing project: providing services to taxonomists for standard genome sequencing and annotation.</title>
        <authorList>
            <consortium name="The Broad Institute Genomics Platform"/>
            <consortium name="The Broad Institute Genome Sequencing Center for Infectious Disease"/>
            <person name="Wu L."/>
            <person name="Ma J."/>
        </authorList>
    </citation>
    <scope>NUCLEOTIDE SEQUENCE [LARGE SCALE GENOMIC DNA]</scope>
    <source>
        <strain evidence="3">JCM 18959</strain>
    </source>
</reference>
<keyword evidence="3" id="KW-1185">Reference proteome</keyword>
<feature type="transmembrane region" description="Helical" evidence="1">
    <location>
        <begin position="211"/>
        <end position="230"/>
    </location>
</feature>
<keyword evidence="1" id="KW-1133">Transmembrane helix</keyword>
<sequence>MTYSPHRHFRLEALDGDPGDIQSAGESYTLVGQRMEWTSGELKKLSSEERYKAEGLDAIREDAGELSHLLGQVAKRYTASGPVLVTYAGALLTAQTRTVNPLIDDIWAAIDRHNAAVEARQDAEGTADDLRNPWPWQDEATDQQLANADDALSDARHAEGLREGELDGLWTSFESGYGVWEDAYEAAVRDLESAYTTSGIDDNPWEDAFDFLAQALTVIGTILVIAALIATGPLAAFLLVAATIAAVLTLVIHIGMMVAGSKRVGVWDLVFDVVAVLPFAGGVVKAMRGGGMAFFPALRAAAGMGTATESVIGAGRNAVEDGLRTIAGAGGVRGGQAARASRATDLADDFLRSSIGNWGQGAWNAIRAGGARLDGQALSLSERIFTAWPTSGVPRVAATTWVETVDAAGRIAQGVNVLNFVNGVEQSTSAVAGWFGGELPTVSDLPLLDFNPFAR</sequence>
<dbReference type="Proteomes" id="UP001501407">
    <property type="component" value="Unassembled WGS sequence"/>
</dbReference>
<keyword evidence="1" id="KW-0812">Transmembrane</keyword>
<accession>A0ABP9MCX0</accession>
<evidence type="ECO:0000313" key="3">
    <source>
        <dbReference type="Proteomes" id="UP001501407"/>
    </source>
</evidence>
<evidence type="ECO:0008006" key="4">
    <source>
        <dbReference type="Google" id="ProtNLM"/>
    </source>
</evidence>
<dbReference type="RefSeq" id="WP_194414515.1">
    <property type="nucleotide sequence ID" value="NZ_BAABKZ010000002.1"/>
</dbReference>
<proteinExistence type="predicted"/>
<feature type="transmembrane region" description="Helical" evidence="1">
    <location>
        <begin position="264"/>
        <end position="284"/>
    </location>
</feature>
<evidence type="ECO:0000313" key="2">
    <source>
        <dbReference type="EMBL" id="GAA5093418.1"/>
    </source>
</evidence>